<evidence type="ECO:0000313" key="3">
    <source>
        <dbReference type="Proteomes" id="UP000092124"/>
    </source>
</evidence>
<dbReference type="GO" id="GO:0030198">
    <property type="term" value="P:extracellular matrix organization"/>
    <property type="evidence" value="ECO:0007669"/>
    <property type="project" value="TreeGrafter"/>
</dbReference>
<accession>A0A1A6GWN7</accession>
<dbReference type="AlphaFoldDB" id="A0A1A6GWN7"/>
<protein>
    <recommendedName>
        <fullName evidence="4">Fibronectin type-III domain-containing protein</fullName>
    </recommendedName>
</protein>
<gene>
    <name evidence="2" type="ORF">A6R68_01697</name>
</gene>
<organism evidence="2 3">
    <name type="scientific">Neotoma lepida</name>
    <name type="common">Desert woodrat</name>
    <dbReference type="NCBI Taxonomy" id="56216"/>
    <lineage>
        <taxon>Eukaryota</taxon>
        <taxon>Metazoa</taxon>
        <taxon>Chordata</taxon>
        <taxon>Craniata</taxon>
        <taxon>Vertebrata</taxon>
        <taxon>Euteleostomi</taxon>
        <taxon>Mammalia</taxon>
        <taxon>Eutheria</taxon>
        <taxon>Euarchontoglires</taxon>
        <taxon>Glires</taxon>
        <taxon>Rodentia</taxon>
        <taxon>Myomorpha</taxon>
        <taxon>Muroidea</taxon>
        <taxon>Cricetidae</taxon>
        <taxon>Neotominae</taxon>
        <taxon>Neotoma</taxon>
    </lineage>
</organism>
<reference evidence="2 3" key="1">
    <citation type="submission" date="2016-06" db="EMBL/GenBank/DDBJ databases">
        <title>The Draft Genome Sequence and Annotation of the Desert Woodrat Neotoma lepida.</title>
        <authorList>
            <person name="Campbell M."/>
            <person name="Oakeson K.F."/>
            <person name="Yandell M."/>
            <person name="Halpert J.R."/>
            <person name="Dearing D."/>
        </authorList>
    </citation>
    <scope>NUCLEOTIDE SEQUENCE [LARGE SCALE GENOMIC DNA]</scope>
    <source>
        <strain evidence="2">417</strain>
        <tissue evidence="2">Liver</tissue>
    </source>
</reference>
<comment type="caution">
    <text evidence="2">The sequence shown here is derived from an EMBL/GenBank/DDBJ whole genome shotgun (WGS) entry which is preliminary data.</text>
</comment>
<evidence type="ECO:0008006" key="4">
    <source>
        <dbReference type="Google" id="ProtNLM"/>
    </source>
</evidence>
<dbReference type="PANTHER" id="PTHR23197">
    <property type="entry name" value="TARSH-RELATED FIBRONECTIN DOMAIN-CONTAINING"/>
    <property type="match status" value="1"/>
</dbReference>
<evidence type="ECO:0000256" key="1">
    <source>
        <dbReference type="SAM" id="MobiDB-lite"/>
    </source>
</evidence>
<dbReference type="STRING" id="56216.A0A1A6GWN7"/>
<feature type="compositionally biased region" description="Pro residues" evidence="1">
    <location>
        <begin position="1"/>
        <end position="11"/>
    </location>
</feature>
<evidence type="ECO:0000313" key="2">
    <source>
        <dbReference type="EMBL" id="OBS69762.1"/>
    </source>
</evidence>
<dbReference type="OrthoDB" id="6129306at2759"/>
<dbReference type="EMBL" id="LZPO01066998">
    <property type="protein sequence ID" value="OBS69762.1"/>
    <property type="molecule type" value="Genomic_DNA"/>
</dbReference>
<dbReference type="Proteomes" id="UP000092124">
    <property type="component" value="Unassembled WGS sequence"/>
</dbReference>
<keyword evidence="3" id="KW-1185">Reference proteome</keyword>
<feature type="compositionally biased region" description="Polar residues" evidence="1">
    <location>
        <begin position="62"/>
        <end position="74"/>
    </location>
</feature>
<dbReference type="GO" id="GO:0010811">
    <property type="term" value="P:positive regulation of cell-substrate adhesion"/>
    <property type="evidence" value="ECO:0007669"/>
    <property type="project" value="TreeGrafter"/>
</dbReference>
<dbReference type="PANTHER" id="PTHR23197:SF10">
    <property type="entry name" value="TARGET OF NESH-SH3"/>
    <property type="match status" value="1"/>
</dbReference>
<feature type="non-terminal residue" evidence="2">
    <location>
        <position position="100"/>
    </location>
</feature>
<name>A0A1A6GWN7_NEOLE</name>
<feature type="region of interest" description="Disordered" evidence="1">
    <location>
        <begin position="1"/>
        <end position="74"/>
    </location>
</feature>
<proteinExistence type="predicted"/>
<sequence>MQPRPMPPRPIPPHRKPLPPNNVTGKPGSAGPHVRYIPKPDNRPCSITDSVRRFPTEEATEGNATSPPQNPPTNLTVVTVEGCPSFVILDWEKPLNDTVT</sequence>